<dbReference type="Proteomes" id="UP000730618">
    <property type="component" value="Unassembled WGS sequence"/>
</dbReference>
<organism evidence="1 2">
    <name type="scientific">Paenibacillus allorhizosphaerae</name>
    <dbReference type="NCBI Taxonomy" id="2849866"/>
    <lineage>
        <taxon>Bacteria</taxon>
        <taxon>Bacillati</taxon>
        <taxon>Bacillota</taxon>
        <taxon>Bacilli</taxon>
        <taxon>Bacillales</taxon>
        <taxon>Paenibacillaceae</taxon>
        <taxon>Paenibacillus</taxon>
    </lineage>
</organism>
<evidence type="ECO:0000313" key="1">
    <source>
        <dbReference type="EMBL" id="CAG7651279.1"/>
    </source>
</evidence>
<proteinExistence type="predicted"/>
<accession>A0ABN7TQH1</accession>
<sequence>MFQQHEEVFIFAGHRIEVRDSIIGSQYMVRLKIGDKAETVEPKEAGFLTGPNSEISKMLGKRGCTLISASCASSFMNRKSRYRLSRESLQIKKWLTQNGAAQGGILYGEIEPGRARGWYIVLMMQVDRYGGYVDYVEPGYHFLGEHPMCYQIRTERGVDGIYNNGCEFFVTTVSGQEVRALLNVN</sequence>
<dbReference type="EMBL" id="CAJVCE010000016">
    <property type="protein sequence ID" value="CAG7651279.1"/>
    <property type="molecule type" value="Genomic_DNA"/>
</dbReference>
<keyword evidence="2" id="KW-1185">Reference proteome</keyword>
<comment type="caution">
    <text evidence="1">The sequence shown here is derived from an EMBL/GenBank/DDBJ whole genome shotgun (WGS) entry which is preliminary data.</text>
</comment>
<evidence type="ECO:0000313" key="2">
    <source>
        <dbReference type="Proteomes" id="UP000730618"/>
    </source>
</evidence>
<protein>
    <submittedName>
        <fullName evidence="1">Uncharacterized protein</fullName>
    </submittedName>
</protein>
<gene>
    <name evidence="1" type="ORF">PAECIP111802_04924</name>
</gene>
<reference evidence="1 2" key="1">
    <citation type="submission" date="2021-06" db="EMBL/GenBank/DDBJ databases">
        <authorList>
            <person name="Criscuolo A."/>
        </authorList>
    </citation>
    <scope>NUCLEOTIDE SEQUENCE [LARGE SCALE GENOMIC DNA]</scope>
    <source>
        <strain evidence="2">CIP 111802</strain>
    </source>
</reference>
<name>A0ABN7TQH1_9BACL</name>